<name>A0ABN3UV73_9ACTN</name>
<dbReference type="PANTHER" id="PTHR43201">
    <property type="entry name" value="ACYL-COA SYNTHETASE"/>
    <property type="match status" value="1"/>
</dbReference>
<dbReference type="Proteomes" id="UP001501842">
    <property type="component" value="Unassembled WGS sequence"/>
</dbReference>
<dbReference type="PROSITE" id="PS00455">
    <property type="entry name" value="AMP_BINDING"/>
    <property type="match status" value="1"/>
</dbReference>
<dbReference type="Gene3D" id="3.40.50.12780">
    <property type="entry name" value="N-terminal domain of ligase-like"/>
    <property type="match status" value="1"/>
</dbReference>
<organism evidence="5 6">
    <name type="scientific">Actinocorallia aurantiaca</name>
    <dbReference type="NCBI Taxonomy" id="46204"/>
    <lineage>
        <taxon>Bacteria</taxon>
        <taxon>Bacillati</taxon>
        <taxon>Actinomycetota</taxon>
        <taxon>Actinomycetes</taxon>
        <taxon>Streptosporangiales</taxon>
        <taxon>Thermomonosporaceae</taxon>
        <taxon>Actinocorallia</taxon>
    </lineage>
</organism>
<protein>
    <submittedName>
        <fullName evidence="5">Class I adenylate-forming enzyme family protein</fullName>
    </submittedName>
</protein>
<dbReference type="InterPro" id="IPR042099">
    <property type="entry name" value="ANL_N_sf"/>
</dbReference>
<comment type="similarity">
    <text evidence="1">Belongs to the ATP-dependent AMP-binding enzyme family.</text>
</comment>
<evidence type="ECO:0000313" key="5">
    <source>
        <dbReference type="EMBL" id="GAA2738738.1"/>
    </source>
</evidence>
<evidence type="ECO:0000259" key="3">
    <source>
        <dbReference type="Pfam" id="PF00501"/>
    </source>
</evidence>
<evidence type="ECO:0000313" key="6">
    <source>
        <dbReference type="Proteomes" id="UP001501842"/>
    </source>
</evidence>
<evidence type="ECO:0000256" key="2">
    <source>
        <dbReference type="ARBA" id="ARBA00022598"/>
    </source>
</evidence>
<gene>
    <name evidence="5" type="ORF">GCM10010439_73720</name>
</gene>
<proteinExistence type="inferred from homology"/>
<comment type="caution">
    <text evidence="5">The sequence shown here is derived from an EMBL/GenBank/DDBJ whole genome shotgun (WGS) entry which is preliminary data.</text>
</comment>
<reference evidence="5 6" key="1">
    <citation type="journal article" date="2019" name="Int. J. Syst. Evol. Microbiol.">
        <title>The Global Catalogue of Microorganisms (GCM) 10K type strain sequencing project: providing services to taxonomists for standard genome sequencing and annotation.</title>
        <authorList>
            <consortium name="The Broad Institute Genomics Platform"/>
            <consortium name="The Broad Institute Genome Sequencing Center for Infectious Disease"/>
            <person name="Wu L."/>
            <person name="Ma J."/>
        </authorList>
    </citation>
    <scope>NUCLEOTIDE SEQUENCE [LARGE SCALE GENOMIC DNA]</scope>
    <source>
        <strain evidence="5 6">JCM 8201</strain>
    </source>
</reference>
<feature type="domain" description="AMP-binding enzyme C-terminal" evidence="4">
    <location>
        <begin position="476"/>
        <end position="552"/>
    </location>
</feature>
<sequence>MGHRGLHSAERVAEYTSAGQWGDETMDGLFRARVAAAPGRLAVVDPANKADLTGTPPRRLTWRELDEEVTGLADVLLSHGVGAGDVVGLQMPNTVELVTAYLACWRLGAVVSPLPAQYREHEVTELGRLAGFTAYLTVDRLGDRSPVREICGVKDALPALRTVFAYGEDLPEGVVAAVPVPGARERVEAYAAEHPADPNDCVTICWTSGTESTPKGVPRTHYDWLAICWATVDAPRLTADDVLLNPFPMVNMAGINGMFLPWLRVGGVLVQHHPFDLPTFLRQIAEEKATYTVAPPALLSMLLARPELLAATDLGSLRVLGSGSAPLPPAMVRGWQEKHGIGVINFFGSNEGIALLTDPHDVPDPEQRARYFPRYGVPGVEWTSRVSKWVSVRLVDDATGKEVTEPGVPGELRIKGPTIFPGYLGGANLASPFDEDGYLRTGDVFEIAGEDGRFLRYVDRAKDLVIRGGMNIAPAELEDLLSAHPAVAEVSVVGYPDEILGERVCAVVVPAEGAAPTLEDLVSHLRDRRIASFKLPERLELRSSLPRNPIGKVLKRDLREELM</sequence>
<dbReference type="Gene3D" id="3.30.300.30">
    <property type="match status" value="1"/>
</dbReference>
<dbReference type="Pfam" id="PF00501">
    <property type="entry name" value="AMP-binding"/>
    <property type="match status" value="1"/>
</dbReference>
<dbReference type="Pfam" id="PF13193">
    <property type="entry name" value="AMP-binding_C"/>
    <property type="match status" value="1"/>
</dbReference>
<dbReference type="InterPro" id="IPR045851">
    <property type="entry name" value="AMP-bd_C_sf"/>
</dbReference>
<keyword evidence="6" id="KW-1185">Reference proteome</keyword>
<dbReference type="InterPro" id="IPR000873">
    <property type="entry name" value="AMP-dep_synth/lig_dom"/>
</dbReference>
<dbReference type="EMBL" id="BAAATZ010000047">
    <property type="protein sequence ID" value="GAA2738738.1"/>
    <property type="molecule type" value="Genomic_DNA"/>
</dbReference>
<accession>A0ABN3UV73</accession>
<keyword evidence="2" id="KW-0436">Ligase</keyword>
<dbReference type="RefSeq" id="WP_344458353.1">
    <property type="nucleotide sequence ID" value="NZ_BAAATZ010000047.1"/>
</dbReference>
<dbReference type="InterPro" id="IPR020845">
    <property type="entry name" value="AMP-binding_CS"/>
</dbReference>
<evidence type="ECO:0000259" key="4">
    <source>
        <dbReference type="Pfam" id="PF13193"/>
    </source>
</evidence>
<dbReference type="PANTHER" id="PTHR43201:SF5">
    <property type="entry name" value="MEDIUM-CHAIN ACYL-COA LIGASE ACSF2, MITOCHONDRIAL"/>
    <property type="match status" value="1"/>
</dbReference>
<evidence type="ECO:0000256" key="1">
    <source>
        <dbReference type="ARBA" id="ARBA00006432"/>
    </source>
</evidence>
<dbReference type="InterPro" id="IPR025110">
    <property type="entry name" value="AMP-bd_C"/>
</dbReference>
<feature type="domain" description="AMP-dependent synthetase/ligase" evidence="3">
    <location>
        <begin position="30"/>
        <end position="424"/>
    </location>
</feature>
<dbReference type="SUPFAM" id="SSF56801">
    <property type="entry name" value="Acetyl-CoA synthetase-like"/>
    <property type="match status" value="1"/>
</dbReference>